<comment type="caution">
    <text evidence="13">The sequence shown here is derived from an EMBL/GenBank/DDBJ whole genome shotgun (WGS) entry which is preliminary data.</text>
</comment>
<accession>A0A6A4IW40</accession>
<dbReference type="OrthoDB" id="6619240at2759"/>
<dbReference type="Proteomes" id="UP000466442">
    <property type="component" value="Linkage Group LG16"/>
</dbReference>
<dbReference type="EMBL" id="WIXP02000016">
    <property type="protein sequence ID" value="KAF6198302.1"/>
    <property type="molecule type" value="Genomic_DNA"/>
</dbReference>
<dbReference type="SUPFAM" id="SSF57716">
    <property type="entry name" value="Glucocorticoid receptor-like (DNA-binding domain)"/>
    <property type="match status" value="1"/>
</dbReference>
<dbReference type="GO" id="GO:0005654">
    <property type="term" value="C:nucleoplasm"/>
    <property type="evidence" value="ECO:0007669"/>
    <property type="project" value="UniProtKB-SubCell"/>
</dbReference>
<dbReference type="Gene3D" id="6.20.210.20">
    <property type="entry name" value="THAP domain"/>
    <property type="match status" value="1"/>
</dbReference>
<proteinExistence type="inferred from homology"/>
<dbReference type="AlphaFoldDB" id="A0A6A4IW40"/>
<dbReference type="SMART" id="SM00980">
    <property type="entry name" value="THAP"/>
    <property type="match status" value="1"/>
</dbReference>
<keyword evidence="6" id="KW-0805">Transcription regulation</keyword>
<dbReference type="GO" id="GO:0008270">
    <property type="term" value="F:zinc ion binding"/>
    <property type="evidence" value="ECO:0007669"/>
    <property type="project" value="UniProtKB-KW"/>
</dbReference>
<organism evidence="13 14">
    <name type="scientific">Apolygus lucorum</name>
    <name type="common">Small green plant bug</name>
    <name type="synonym">Lygocoris lucorum</name>
    <dbReference type="NCBI Taxonomy" id="248454"/>
    <lineage>
        <taxon>Eukaryota</taxon>
        <taxon>Metazoa</taxon>
        <taxon>Ecdysozoa</taxon>
        <taxon>Arthropoda</taxon>
        <taxon>Hexapoda</taxon>
        <taxon>Insecta</taxon>
        <taxon>Pterygota</taxon>
        <taxon>Neoptera</taxon>
        <taxon>Paraneoptera</taxon>
        <taxon>Hemiptera</taxon>
        <taxon>Heteroptera</taxon>
        <taxon>Panheteroptera</taxon>
        <taxon>Cimicomorpha</taxon>
        <taxon>Miridae</taxon>
        <taxon>Mirini</taxon>
        <taxon>Apolygus</taxon>
    </lineage>
</organism>
<keyword evidence="4" id="KW-0863">Zinc-finger</keyword>
<keyword evidence="3" id="KW-0479">Metal-binding</keyword>
<reference evidence="13" key="1">
    <citation type="journal article" date="2021" name="Mol. Ecol. Resour.">
        <title>Apolygus lucorum genome provides insights into omnivorousness and mesophyll feeding.</title>
        <authorList>
            <person name="Liu Y."/>
            <person name="Liu H."/>
            <person name="Wang H."/>
            <person name="Huang T."/>
            <person name="Liu B."/>
            <person name="Yang B."/>
            <person name="Yin L."/>
            <person name="Li B."/>
            <person name="Zhang Y."/>
            <person name="Zhang S."/>
            <person name="Jiang F."/>
            <person name="Zhang X."/>
            <person name="Ren Y."/>
            <person name="Wang B."/>
            <person name="Wang S."/>
            <person name="Lu Y."/>
            <person name="Wu K."/>
            <person name="Fan W."/>
            <person name="Wang G."/>
        </authorList>
    </citation>
    <scope>NUCLEOTIDE SEQUENCE</scope>
    <source>
        <strain evidence="13">12Hb</strain>
    </source>
</reference>
<name>A0A6A4IW40_APOLU</name>
<keyword evidence="5" id="KW-0862">Zinc</keyword>
<evidence type="ECO:0000256" key="5">
    <source>
        <dbReference type="ARBA" id="ARBA00022833"/>
    </source>
</evidence>
<dbReference type="InterPro" id="IPR026516">
    <property type="entry name" value="THAP1/10"/>
</dbReference>
<evidence type="ECO:0000256" key="6">
    <source>
        <dbReference type="ARBA" id="ARBA00023015"/>
    </source>
</evidence>
<sequence>MEISNELFASKGLKRKSLKCCVSSCEDPTNLETSFHSFPMDKVLQRTWLDILKIQELNDGMKVCGAHFNSDDFFPTLGEFKTHKLKVKRLKRTAVPTLRLPVKHEPASPIHVSEEENDENENSVGSRVSPEQSEADKYTIGSYVCTSCGHLSTSETSFFVHLNSHAIKQEPNSRGVLKVEDESFFLPEDDDSTPDVDPFDQVTHSTDAAVETVEDDDAEETETEVEQDYDDSDSESA</sequence>
<dbReference type="PROSITE" id="PS50157">
    <property type="entry name" value="ZINC_FINGER_C2H2_2"/>
    <property type="match status" value="1"/>
</dbReference>
<dbReference type="PROSITE" id="PS50950">
    <property type="entry name" value="ZF_THAP"/>
    <property type="match status" value="1"/>
</dbReference>
<keyword evidence="11" id="KW-0131">Cell cycle</keyword>
<dbReference type="InterPro" id="IPR006612">
    <property type="entry name" value="THAP_Znf"/>
</dbReference>
<feature type="compositionally biased region" description="Acidic residues" evidence="12">
    <location>
        <begin position="212"/>
        <end position="237"/>
    </location>
</feature>
<evidence type="ECO:0000256" key="10">
    <source>
        <dbReference type="ARBA" id="ARBA00023242"/>
    </source>
</evidence>
<dbReference type="GO" id="GO:0043565">
    <property type="term" value="F:sequence-specific DNA binding"/>
    <property type="evidence" value="ECO:0007669"/>
    <property type="project" value="InterPro"/>
</dbReference>
<keyword evidence="8" id="KW-0238">DNA-binding</keyword>
<feature type="region of interest" description="Disordered" evidence="12">
    <location>
        <begin position="102"/>
        <end position="133"/>
    </location>
</feature>
<dbReference type="PANTHER" id="PTHR46600:SF1">
    <property type="entry name" value="THAP DOMAIN-CONTAINING PROTEIN 1"/>
    <property type="match status" value="1"/>
</dbReference>
<gene>
    <name evidence="13" type="ORF">GE061_008050</name>
</gene>
<evidence type="ECO:0000256" key="1">
    <source>
        <dbReference type="ARBA" id="ARBA00004642"/>
    </source>
</evidence>
<evidence type="ECO:0000256" key="12">
    <source>
        <dbReference type="SAM" id="MobiDB-lite"/>
    </source>
</evidence>
<keyword evidence="14" id="KW-1185">Reference proteome</keyword>
<evidence type="ECO:0000313" key="14">
    <source>
        <dbReference type="Proteomes" id="UP000466442"/>
    </source>
</evidence>
<comment type="subcellular location">
    <subcellularLocation>
        <location evidence="1">Nucleus</location>
        <location evidence="1">Nucleoplasm</location>
    </subcellularLocation>
</comment>
<keyword evidence="10" id="KW-0539">Nucleus</keyword>
<dbReference type="InterPro" id="IPR038441">
    <property type="entry name" value="THAP_Znf_sf"/>
</dbReference>
<comment type="similarity">
    <text evidence="2">Belongs to the THAP1 family.</text>
</comment>
<dbReference type="Pfam" id="PF05485">
    <property type="entry name" value="THAP"/>
    <property type="match status" value="1"/>
</dbReference>
<evidence type="ECO:0000256" key="7">
    <source>
        <dbReference type="ARBA" id="ARBA00023054"/>
    </source>
</evidence>
<evidence type="ECO:0000256" key="4">
    <source>
        <dbReference type="ARBA" id="ARBA00022771"/>
    </source>
</evidence>
<evidence type="ECO:0000256" key="9">
    <source>
        <dbReference type="ARBA" id="ARBA00023163"/>
    </source>
</evidence>
<keyword evidence="9" id="KW-0804">Transcription</keyword>
<evidence type="ECO:0000313" key="13">
    <source>
        <dbReference type="EMBL" id="KAF6198302.1"/>
    </source>
</evidence>
<feature type="region of interest" description="Disordered" evidence="12">
    <location>
        <begin position="207"/>
        <end position="237"/>
    </location>
</feature>
<evidence type="ECO:0000256" key="8">
    <source>
        <dbReference type="ARBA" id="ARBA00023125"/>
    </source>
</evidence>
<protein>
    <submittedName>
        <fullName evidence="13">Uncharacterized protein</fullName>
    </submittedName>
</protein>
<evidence type="ECO:0000256" key="11">
    <source>
        <dbReference type="ARBA" id="ARBA00023306"/>
    </source>
</evidence>
<keyword evidence="7" id="KW-0175">Coiled coil</keyword>
<evidence type="ECO:0000256" key="3">
    <source>
        <dbReference type="ARBA" id="ARBA00022723"/>
    </source>
</evidence>
<dbReference type="SMART" id="SM00692">
    <property type="entry name" value="DM3"/>
    <property type="match status" value="1"/>
</dbReference>
<dbReference type="InterPro" id="IPR013087">
    <property type="entry name" value="Znf_C2H2_type"/>
</dbReference>
<evidence type="ECO:0000256" key="2">
    <source>
        <dbReference type="ARBA" id="ARBA00006177"/>
    </source>
</evidence>
<feature type="compositionally biased region" description="Polar residues" evidence="12">
    <location>
        <begin position="123"/>
        <end position="132"/>
    </location>
</feature>
<dbReference type="PANTHER" id="PTHR46600">
    <property type="entry name" value="THAP DOMAIN-CONTAINING"/>
    <property type="match status" value="1"/>
</dbReference>